<dbReference type="Proteomes" id="UP000187735">
    <property type="component" value="Chromosome"/>
</dbReference>
<gene>
    <name evidence="4" type="ORF">Fuma_02471</name>
</gene>
<keyword evidence="1" id="KW-0472">Membrane</keyword>
<keyword evidence="1" id="KW-0812">Transmembrane</keyword>
<evidence type="ECO:0000313" key="5">
    <source>
        <dbReference type="Proteomes" id="UP000187735"/>
    </source>
</evidence>
<dbReference type="InterPro" id="IPR053935">
    <property type="entry name" value="VKGC_lumenal_dom"/>
</dbReference>
<name>A0A1P8WFL4_9PLAN</name>
<dbReference type="Pfam" id="PF22777">
    <property type="entry name" value="VKGC_lumenal_dom"/>
    <property type="match status" value="1"/>
</dbReference>
<dbReference type="GO" id="GO:0019842">
    <property type="term" value="F:vitamin binding"/>
    <property type="evidence" value="ECO:0007669"/>
    <property type="project" value="TreeGrafter"/>
</dbReference>
<keyword evidence="1" id="KW-1133">Transmembrane helix</keyword>
<dbReference type="KEGG" id="fmr:Fuma_02471"/>
<dbReference type="InterPro" id="IPR007782">
    <property type="entry name" value="VKG_COase"/>
</dbReference>
<reference evidence="4 5" key="1">
    <citation type="journal article" date="2016" name="Front. Microbiol.">
        <title>Fuerstia marisgermanicae gen. nov., sp. nov., an Unusual Member of the Phylum Planctomycetes from the German Wadden Sea.</title>
        <authorList>
            <person name="Kohn T."/>
            <person name="Heuer A."/>
            <person name="Jogler M."/>
            <person name="Vollmers J."/>
            <person name="Boedeker C."/>
            <person name="Bunk B."/>
            <person name="Rast P."/>
            <person name="Borchert D."/>
            <person name="Glockner I."/>
            <person name="Freese H.M."/>
            <person name="Klenk H.P."/>
            <person name="Overmann J."/>
            <person name="Kaster A.K."/>
            <person name="Rohde M."/>
            <person name="Wiegand S."/>
            <person name="Jogler C."/>
        </authorList>
    </citation>
    <scope>NUCLEOTIDE SEQUENCE [LARGE SCALE GENOMIC DNA]</scope>
    <source>
        <strain evidence="4 5">NH11</strain>
    </source>
</reference>
<evidence type="ECO:0000256" key="1">
    <source>
        <dbReference type="SAM" id="Phobius"/>
    </source>
</evidence>
<feature type="transmembrane region" description="Helical" evidence="1">
    <location>
        <begin position="81"/>
        <end position="102"/>
    </location>
</feature>
<dbReference type="PANTHER" id="PTHR12639">
    <property type="entry name" value="VITAMIN K-DEPENDENT GAMMA-CARBOXYLASE"/>
    <property type="match status" value="1"/>
</dbReference>
<dbReference type="GO" id="GO:0008488">
    <property type="term" value="F:gamma-glutamyl carboxylase activity"/>
    <property type="evidence" value="ECO:0007669"/>
    <property type="project" value="InterPro"/>
</dbReference>
<keyword evidence="5" id="KW-1185">Reference proteome</keyword>
<dbReference type="InterPro" id="IPR053934">
    <property type="entry name" value="HTTM_dom"/>
</dbReference>
<organism evidence="4 5">
    <name type="scientific">Fuerstiella marisgermanici</name>
    <dbReference type="NCBI Taxonomy" id="1891926"/>
    <lineage>
        <taxon>Bacteria</taxon>
        <taxon>Pseudomonadati</taxon>
        <taxon>Planctomycetota</taxon>
        <taxon>Planctomycetia</taxon>
        <taxon>Planctomycetales</taxon>
        <taxon>Planctomycetaceae</taxon>
        <taxon>Fuerstiella</taxon>
    </lineage>
</organism>
<dbReference type="EMBL" id="CP017641">
    <property type="protein sequence ID" value="APZ92859.1"/>
    <property type="molecule type" value="Genomic_DNA"/>
</dbReference>
<protein>
    <submittedName>
        <fullName evidence="4">Vitamin K-dependent gamma-carboxylase</fullName>
    </submittedName>
</protein>
<dbReference type="Pfam" id="PF05090">
    <property type="entry name" value="HTTM"/>
    <property type="match status" value="1"/>
</dbReference>
<sequence length="359" mass="40605">MAFVPAHRVWSGDSLRPGRHSGSTTPAWTLWLLRFQIAIPYIYAGIAKLDRDWLQGAAVQLGLQERLDVPFIGSWLQHNTAAWSIVYGGLLFDLPIVPCLLWPRTRMAAFAIAALFHTINAVLFDIGVFPWLMIAATTLFLPPDWPRRAMRFGGRNQASDQRPAVEITEPVAAAEKDPNTATVFVLLLFVVVQLLVPFRHHLYPGNPSWTGEGDNFAWRMMLNHKRGGVAFHAVKPGTSQRLPIDVRPMLSRFQYRRLISDPDLILQLAHRLSEGFQKDGFENFEIHAVALVSLNGRRPQLLIDPELDLSQEQRSMFHRPFVLPLTEAVPEQLWNVPVRDWAEDFPELFPAATEDAGSL</sequence>
<proteinExistence type="predicted"/>
<accession>A0A1P8WFL4</accession>
<dbReference type="PANTHER" id="PTHR12639:SF7">
    <property type="entry name" value="HTTM DOMAIN-CONTAINING PROTEIN"/>
    <property type="match status" value="1"/>
</dbReference>
<feature type="domain" description="Vitamin K-dependent gamma-carboxylase lumenal" evidence="3">
    <location>
        <begin position="180"/>
        <end position="327"/>
    </location>
</feature>
<evidence type="ECO:0000259" key="2">
    <source>
        <dbReference type="Pfam" id="PF05090"/>
    </source>
</evidence>
<dbReference type="AlphaFoldDB" id="A0A1P8WFL4"/>
<evidence type="ECO:0000259" key="3">
    <source>
        <dbReference type="Pfam" id="PF22777"/>
    </source>
</evidence>
<feature type="domain" description="HTTM" evidence="2">
    <location>
        <begin position="1"/>
        <end position="145"/>
    </location>
</feature>
<feature type="transmembrane region" description="Helical" evidence="1">
    <location>
        <begin position="114"/>
        <end position="141"/>
    </location>
</feature>
<evidence type="ECO:0000313" key="4">
    <source>
        <dbReference type="EMBL" id="APZ92859.1"/>
    </source>
</evidence>
<dbReference type="STRING" id="1891926.Fuma_02471"/>